<name>A0ABZ0LM78_9ACTN</name>
<proteinExistence type="predicted"/>
<gene>
    <name evidence="1" type="ORF">R2D22_02500</name>
</gene>
<dbReference type="RefSeq" id="WP_318100785.1">
    <property type="nucleotide sequence ID" value="NZ_CP137573.1"/>
</dbReference>
<sequence length="40" mass="4236">MRGDSVDRTAMVLREAGHGGDRGQGAAVAYRLNVPAEVDH</sequence>
<dbReference type="EMBL" id="CP137573">
    <property type="protein sequence ID" value="WOX20316.1"/>
    <property type="molecule type" value="Genomic_DNA"/>
</dbReference>
<reference evidence="1 2" key="1">
    <citation type="submission" date="2023-10" db="EMBL/GenBank/DDBJ databases">
        <title>The genome sequence of Streptomyces sp. HUAS YS2.</title>
        <authorList>
            <person name="Mo P."/>
        </authorList>
    </citation>
    <scope>NUCLEOTIDE SEQUENCE [LARGE SCALE GENOMIC DNA]</scope>
    <source>
        <strain evidence="1 2">HUAS YS2</strain>
    </source>
</reference>
<accession>A0ABZ0LM78</accession>
<dbReference type="Proteomes" id="UP001301731">
    <property type="component" value="Chromosome"/>
</dbReference>
<keyword evidence="2" id="KW-1185">Reference proteome</keyword>
<organism evidence="1 2">
    <name type="scientific">Streptomyces solicathayae</name>
    <dbReference type="NCBI Taxonomy" id="3081768"/>
    <lineage>
        <taxon>Bacteria</taxon>
        <taxon>Bacillati</taxon>
        <taxon>Actinomycetota</taxon>
        <taxon>Actinomycetes</taxon>
        <taxon>Kitasatosporales</taxon>
        <taxon>Streptomycetaceae</taxon>
        <taxon>Streptomyces</taxon>
    </lineage>
</organism>
<protein>
    <submittedName>
        <fullName evidence="1">Uncharacterized protein</fullName>
    </submittedName>
</protein>
<evidence type="ECO:0000313" key="1">
    <source>
        <dbReference type="EMBL" id="WOX20316.1"/>
    </source>
</evidence>
<evidence type="ECO:0000313" key="2">
    <source>
        <dbReference type="Proteomes" id="UP001301731"/>
    </source>
</evidence>